<evidence type="ECO:0000313" key="1">
    <source>
        <dbReference type="EMBL" id="KAF7334568.1"/>
    </source>
</evidence>
<name>A0A8H6X579_9AGAR</name>
<accession>A0A8H6X579</accession>
<organism evidence="1 2">
    <name type="scientific">Mycena venus</name>
    <dbReference type="NCBI Taxonomy" id="2733690"/>
    <lineage>
        <taxon>Eukaryota</taxon>
        <taxon>Fungi</taxon>
        <taxon>Dikarya</taxon>
        <taxon>Basidiomycota</taxon>
        <taxon>Agaricomycotina</taxon>
        <taxon>Agaricomycetes</taxon>
        <taxon>Agaricomycetidae</taxon>
        <taxon>Agaricales</taxon>
        <taxon>Marasmiineae</taxon>
        <taxon>Mycenaceae</taxon>
        <taxon>Mycena</taxon>
    </lineage>
</organism>
<protein>
    <recommendedName>
        <fullName evidence="3">F-box domain-containing protein</fullName>
    </recommendedName>
</protein>
<evidence type="ECO:0008006" key="3">
    <source>
        <dbReference type="Google" id="ProtNLM"/>
    </source>
</evidence>
<comment type="caution">
    <text evidence="1">The sequence shown here is derived from an EMBL/GenBank/DDBJ whole genome shotgun (WGS) entry which is preliminary data.</text>
</comment>
<dbReference type="Proteomes" id="UP000620124">
    <property type="component" value="Unassembled WGS sequence"/>
</dbReference>
<reference evidence="1" key="1">
    <citation type="submission" date="2020-05" db="EMBL/GenBank/DDBJ databases">
        <title>Mycena genomes resolve the evolution of fungal bioluminescence.</title>
        <authorList>
            <person name="Tsai I.J."/>
        </authorList>
    </citation>
    <scope>NUCLEOTIDE SEQUENCE</scope>
    <source>
        <strain evidence="1">CCC161011</strain>
    </source>
</reference>
<keyword evidence="2" id="KW-1185">Reference proteome</keyword>
<dbReference type="OrthoDB" id="3054765at2759"/>
<dbReference type="AlphaFoldDB" id="A0A8H6X579"/>
<dbReference type="EMBL" id="JACAZI010000026">
    <property type="protein sequence ID" value="KAF7334568.1"/>
    <property type="molecule type" value="Genomic_DNA"/>
</dbReference>
<evidence type="ECO:0000313" key="2">
    <source>
        <dbReference type="Proteomes" id="UP000620124"/>
    </source>
</evidence>
<sequence>MGWQCLSIIPSLEACSRPPNARRKKFTPHHQLERRANMLGCTDSDDMGCPLLDPLPPNNSRGQDSGLLALPTEIISEIFTRFLPVYPLCPPLTGLLSPTLLTYICREFREIALDTPMLWRGISFCDDGSLAQQLHLTDLWLGRSRFCPLSIQIEEIDSSAAVYQFIAAVLPHRARWEYLHLRLMSWRILLAVDGPMPLLRQLHLTLNDDSDPVTVAFLELPLLRSVTLSEYATSNITLPWVQLTSLTLKCVYRSEYLPILQQASNLGQCELVDILFEYHDDPNPQEIMLPCMGSLTMDQSRDDWVDRKYPDVFIVPALQRLRIQESFLGPSPIEALASFLSKSGSKPREVCITGKRSIRSASYRSAFPSIPEFSFTGPFVSRETAVEEVDGDLHP</sequence>
<gene>
    <name evidence="1" type="ORF">MVEN_02286700</name>
</gene>
<proteinExistence type="predicted"/>